<comment type="caution">
    <text evidence="1">The sequence shown here is derived from an EMBL/GenBank/DDBJ whole genome shotgun (WGS) entry which is preliminary data.</text>
</comment>
<proteinExistence type="predicted"/>
<evidence type="ECO:0000313" key="2">
    <source>
        <dbReference type="Proteomes" id="UP000490800"/>
    </source>
</evidence>
<protein>
    <submittedName>
        <fullName evidence="1">Uncharacterized protein</fullName>
    </submittedName>
</protein>
<name>A0A7X3JZ89_9BACL</name>
<gene>
    <name evidence="1" type="ORF">EDM21_09610</name>
</gene>
<keyword evidence="2" id="KW-1185">Reference proteome</keyword>
<dbReference type="RefSeq" id="WP_157335049.1">
    <property type="nucleotide sequence ID" value="NZ_RHLK01000004.1"/>
</dbReference>
<accession>A0A7X3JZ89</accession>
<dbReference type="OrthoDB" id="2691543at2"/>
<sequence length="68" mass="7844">MSGGHERRQLHELSSIEAADWNEEELAYHHAVMSELSPWMNAQGSAIHAQVIQEIERRKEKGRPTYDT</sequence>
<dbReference type="EMBL" id="RHLK01000004">
    <property type="protein sequence ID" value="MVO99784.1"/>
    <property type="molecule type" value="Genomic_DNA"/>
</dbReference>
<dbReference type="AlphaFoldDB" id="A0A7X3JZ89"/>
<organism evidence="1 2">
    <name type="scientific">Paenibacillus lutrae</name>
    <dbReference type="NCBI Taxonomy" id="2078573"/>
    <lineage>
        <taxon>Bacteria</taxon>
        <taxon>Bacillati</taxon>
        <taxon>Bacillota</taxon>
        <taxon>Bacilli</taxon>
        <taxon>Bacillales</taxon>
        <taxon>Paenibacillaceae</taxon>
        <taxon>Paenibacillus</taxon>
    </lineage>
</organism>
<evidence type="ECO:0000313" key="1">
    <source>
        <dbReference type="EMBL" id="MVO99784.1"/>
    </source>
</evidence>
<dbReference type="Proteomes" id="UP000490800">
    <property type="component" value="Unassembled WGS sequence"/>
</dbReference>
<reference evidence="1 2" key="1">
    <citation type="journal article" date="2019" name="Microorganisms">
        <title>Paenibacillus lutrae sp. nov., A Chitinolytic Species Isolated from A River Otter in Castril Natural Park, Granada, Spain.</title>
        <authorList>
            <person name="Rodriguez M."/>
            <person name="Reina J.C."/>
            <person name="Bejar V."/>
            <person name="Llamas I."/>
        </authorList>
    </citation>
    <scope>NUCLEOTIDE SEQUENCE [LARGE SCALE GENOMIC DNA]</scope>
    <source>
        <strain evidence="1 2">N10</strain>
    </source>
</reference>